<keyword evidence="4" id="KW-1185">Reference proteome</keyword>
<dbReference type="EMBL" id="JAROKS010000023">
    <property type="protein sequence ID" value="KAK1787753.1"/>
    <property type="molecule type" value="Genomic_DNA"/>
</dbReference>
<dbReference type="AlphaFoldDB" id="A0AAD8YUQ5"/>
<keyword evidence="2" id="KW-0472">Membrane</keyword>
<feature type="non-terminal residue" evidence="3">
    <location>
        <position position="1"/>
    </location>
</feature>
<dbReference type="InterPro" id="IPR008160">
    <property type="entry name" value="Collagen"/>
</dbReference>
<evidence type="ECO:0008006" key="5">
    <source>
        <dbReference type="Google" id="ProtNLM"/>
    </source>
</evidence>
<keyword evidence="2" id="KW-1133">Transmembrane helix</keyword>
<reference evidence="3" key="1">
    <citation type="submission" date="2023-03" db="EMBL/GenBank/DDBJ databases">
        <title>Electrophorus voltai genome.</title>
        <authorList>
            <person name="Bian C."/>
        </authorList>
    </citation>
    <scope>NUCLEOTIDE SEQUENCE</scope>
    <source>
        <strain evidence="3">CB-2022</strain>
        <tissue evidence="3">Muscle</tissue>
    </source>
</reference>
<protein>
    <recommendedName>
        <fullName evidence="5">Collagen IV NC1 domain-containing protein</fullName>
    </recommendedName>
</protein>
<evidence type="ECO:0000256" key="1">
    <source>
        <dbReference type="SAM" id="MobiDB-lite"/>
    </source>
</evidence>
<feature type="transmembrane region" description="Helical" evidence="2">
    <location>
        <begin position="42"/>
        <end position="61"/>
    </location>
</feature>
<accession>A0AAD8YUQ5</accession>
<evidence type="ECO:0000313" key="4">
    <source>
        <dbReference type="Proteomes" id="UP001239994"/>
    </source>
</evidence>
<dbReference type="PANTHER" id="PTHR24637">
    <property type="entry name" value="COLLAGEN"/>
    <property type="match status" value="1"/>
</dbReference>
<sequence>MTEDVYQTLHQPPLLRNTRTARDPPCLSICPTGSLVGNKLQMMLLICNSLLLIIIFIQNVIHTSKYQQSNGEQINWTVPICPGLVCESRQGSTYSDLHEVMLHCPRGPPGPAGIPGRAGLPGIPGSRGPPGPVGIPGRAGLPGIPGSRGPHGPAGIPGRDGLP</sequence>
<dbReference type="PANTHER" id="PTHR24637:SF421">
    <property type="entry name" value="CUTICLE COLLAGEN DPY-2"/>
    <property type="match status" value="1"/>
</dbReference>
<feature type="region of interest" description="Disordered" evidence="1">
    <location>
        <begin position="124"/>
        <end position="163"/>
    </location>
</feature>
<evidence type="ECO:0000313" key="3">
    <source>
        <dbReference type="EMBL" id="KAK1787753.1"/>
    </source>
</evidence>
<proteinExistence type="predicted"/>
<name>A0AAD8YUQ5_9TELE</name>
<dbReference type="Pfam" id="PF01391">
    <property type="entry name" value="Collagen"/>
    <property type="match status" value="1"/>
</dbReference>
<evidence type="ECO:0000256" key="2">
    <source>
        <dbReference type="SAM" id="Phobius"/>
    </source>
</evidence>
<keyword evidence="2" id="KW-0812">Transmembrane</keyword>
<dbReference type="Proteomes" id="UP001239994">
    <property type="component" value="Unassembled WGS sequence"/>
</dbReference>
<comment type="caution">
    <text evidence="3">The sequence shown here is derived from an EMBL/GenBank/DDBJ whole genome shotgun (WGS) entry which is preliminary data.</text>
</comment>
<gene>
    <name evidence="3" type="ORF">P4O66_016226</name>
</gene>
<organism evidence="3 4">
    <name type="scientific">Electrophorus voltai</name>
    <dbReference type="NCBI Taxonomy" id="2609070"/>
    <lineage>
        <taxon>Eukaryota</taxon>
        <taxon>Metazoa</taxon>
        <taxon>Chordata</taxon>
        <taxon>Craniata</taxon>
        <taxon>Vertebrata</taxon>
        <taxon>Euteleostomi</taxon>
        <taxon>Actinopterygii</taxon>
        <taxon>Neopterygii</taxon>
        <taxon>Teleostei</taxon>
        <taxon>Ostariophysi</taxon>
        <taxon>Gymnotiformes</taxon>
        <taxon>Gymnotoidei</taxon>
        <taxon>Gymnotidae</taxon>
        <taxon>Electrophorus</taxon>
    </lineage>
</organism>